<dbReference type="AlphaFoldDB" id="A0AAD8DRF7"/>
<keyword evidence="3" id="KW-1185">Reference proteome</keyword>
<comment type="caution">
    <text evidence="2">The sequence shown here is derived from an EMBL/GenBank/DDBJ whole genome shotgun (WGS) entry which is preliminary data.</text>
</comment>
<proteinExistence type="predicted"/>
<sequence>MSFATAAAIGLAIVSVLVYLRWKWISQVLYPIVKPPTQELEVVAAPVTLVHHRLCPHHNVVQGFELEEKDSLDEHLDILTRKLADKEGRLRLSKSKIQETQNEIQNLHAIDYDVKTRYREIMESLRSDLLNNEKECKKLQEQIEWVSQRRAELKDEVNRGQILYGEAAAELASSLAELQRGRVPEQRVTEKPRIQYTPSLRCRQIPRTTFEYSIKNPHHFFNTITTSTSNSNQTSLID</sequence>
<gene>
    <name evidence="2" type="ORF">PYW07_010150</name>
</gene>
<feature type="coiled-coil region" evidence="1">
    <location>
        <begin position="69"/>
        <end position="156"/>
    </location>
</feature>
<evidence type="ECO:0000256" key="1">
    <source>
        <dbReference type="SAM" id="Coils"/>
    </source>
</evidence>
<name>A0AAD8DRF7_MYTSE</name>
<keyword evidence="1" id="KW-0175">Coiled coil</keyword>
<dbReference type="Proteomes" id="UP001231518">
    <property type="component" value="Chromosome 24"/>
</dbReference>
<accession>A0AAD8DRF7</accession>
<evidence type="ECO:0000313" key="3">
    <source>
        <dbReference type="Proteomes" id="UP001231518"/>
    </source>
</evidence>
<protein>
    <submittedName>
        <fullName evidence="2">Uncharacterized protein</fullName>
    </submittedName>
</protein>
<organism evidence="2 3">
    <name type="scientific">Mythimna separata</name>
    <name type="common">Oriental armyworm</name>
    <name type="synonym">Pseudaletia separata</name>
    <dbReference type="NCBI Taxonomy" id="271217"/>
    <lineage>
        <taxon>Eukaryota</taxon>
        <taxon>Metazoa</taxon>
        <taxon>Ecdysozoa</taxon>
        <taxon>Arthropoda</taxon>
        <taxon>Hexapoda</taxon>
        <taxon>Insecta</taxon>
        <taxon>Pterygota</taxon>
        <taxon>Neoptera</taxon>
        <taxon>Endopterygota</taxon>
        <taxon>Lepidoptera</taxon>
        <taxon>Glossata</taxon>
        <taxon>Ditrysia</taxon>
        <taxon>Noctuoidea</taxon>
        <taxon>Noctuidae</taxon>
        <taxon>Noctuinae</taxon>
        <taxon>Hadenini</taxon>
        <taxon>Mythimna</taxon>
    </lineage>
</organism>
<reference evidence="2" key="1">
    <citation type="submission" date="2023-03" db="EMBL/GenBank/DDBJ databases">
        <title>Chromosome-level genomes of two armyworms, Mythimna separata and Mythimna loreyi, provide insights into the biosynthesis and reception of sex pheromones.</title>
        <authorList>
            <person name="Zhao H."/>
        </authorList>
    </citation>
    <scope>NUCLEOTIDE SEQUENCE</scope>
    <source>
        <strain evidence="2">BeijingLab</strain>
        <tissue evidence="2">Pupa</tissue>
    </source>
</reference>
<dbReference type="EMBL" id="JARGEI010000018">
    <property type="protein sequence ID" value="KAJ8715668.1"/>
    <property type="molecule type" value="Genomic_DNA"/>
</dbReference>
<evidence type="ECO:0000313" key="2">
    <source>
        <dbReference type="EMBL" id="KAJ8715668.1"/>
    </source>
</evidence>